<dbReference type="EMBL" id="SOPX01000001">
    <property type="protein sequence ID" value="TFB33587.1"/>
    <property type="molecule type" value="Genomic_DNA"/>
</dbReference>
<dbReference type="Proteomes" id="UP000297429">
    <property type="component" value="Unassembled WGS sequence"/>
</dbReference>
<evidence type="ECO:0000313" key="4">
    <source>
        <dbReference type="Proteomes" id="UP000297429"/>
    </source>
</evidence>
<evidence type="ECO:0000313" key="2">
    <source>
        <dbReference type="EMBL" id="TFB33587.1"/>
    </source>
</evidence>
<proteinExistence type="predicted"/>
<comment type="caution">
    <text evidence="1">The sequence shown here is derived from an EMBL/GenBank/DDBJ whole genome shotgun (WGS) entry which is preliminary data.</text>
</comment>
<dbReference type="RefSeq" id="WP_134380432.1">
    <property type="nucleotide sequence ID" value="NZ_RCCK01000011.1"/>
</dbReference>
<evidence type="ECO:0000313" key="1">
    <source>
        <dbReference type="EMBL" id="RLJ77179.1"/>
    </source>
</evidence>
<accession>A0A497YA91</accession>
<reference evidence="2 4" key="2">
    <citation type="submission" date="2019-03" db="EMBL/GenBank/DDBJ databases">
        <authorList>
            <person name="He R.-H."/>
        </authorList>
    </citation>
    <scope>NUCLEOTIDE SEQUENCE [LARGE SCALE GENOMIC DNA]</scope>
    <source>
        <strain evidence="2 4">DSM 19624</strain>
    </source>
</reference>
<organism evidence="1 3">
    <name type="scientific">Pedobacter alluvionis</name>
    <dbReference type="NCBI Taxonomy" id="475253"/>
    <lineage>
        <taxon>Bacteria</taxon>
        <taxon>Pseudomonadati</taxon>
        <taxon>Bacteroidota</taxon>
        <taxon>Sphingobacteriia</taxon>
        <taxon>Sphingobacteriales</taxon>
        <taxon>Sphingobacteriaceae</taxon>
        <taxon>Pedobacter</taxon>
    </lineage>
</organism>
<sequence length="68" mass="7645">MKIKNGLLEKRIDLKNSQINGGKSMGTTYSYCATRTGTDDCPDHQNTQYDDKGNVLSSGTHQLYENCW</sequence>
<dbReference type="Proteomes" id="UP000273898">
    <property type="component" value="Unassembled WGS sequence"/>
</dbReference>
<gene>
    <name evidence="1" type="ORF">BCL90_2255</name>
    <name evidence="2" type="ORF">E3V97_05945</name>
</gene>
<dbReference type="AlphaFoldDB" id="A0A497YA91"/>
<dbReference type="OrthoDB" id="771393at2"/>
<keyword evidence="4" id="KW-1185">Reference proteome</keyword>
<evidence type="ECO:0000313" key="3">
    <source>
        <dbReference type="Proteomes" id="UP000273898"/>
    </source>
</evidence>
<dbReference type="EMBL" id="RCCK01000011">
    <property type="protein sequence ID" value="RLJ77179.1"/>
    <property type="molecule type" value="Genomic_DNA"/>
</dbReference>
<reference evidence="1 3" key="1">
    <citation type="submission" date="2018-10" db="EMBL/GenBank/DDBJ databases">
        <title>Genomic Encyclopedia of Archaeal and Bacterial Type Strains, Phase II (KMG-II): from individual species to whole genera.</title>
        <authorList>
            <person name="Goeker M."/>
        </authorList>
    </citation>
    <scope>NUCLEOTIDE SEQUENCE [LARGE SCALE GENOMIC DNA]</scope>
    <source>
        <strain evidence="1 3">DSM 19624</strain>
    </source>
</reference>
<name>A0A497YA91_9SPHI</name>
<protein>
    <submittedName>
        <fullName evidence="1">Uncharacterized protein</fullName>
    </submittedName>
</protein>